<evidence type="ECO:0000256" key="1">
    <source>
        <dbReference type="SAM" id="Phobius"/>
    </source>
</evidence>
<keyword evidence="3" id="KW-1185">Reference proteome</keyword>
<keyword evidence="1" id="KW-0812">Transmembrane</keyword>
<protein>
    <submittedName>
        <fullName evidence="2">Uncharacterized protein</fullName>
    </submittedName>
</protein>
<evidence type="ECO:0000313" key="3">
    <source>
        <dbReference type="Proteomes" id="UP000663193"/>
    </source>
</evidence>
<feature type="transmembrane region" description="Helical" evidence="1">
    <location>
        <begin position="36"/>
        <end position="56"/>
    </location>
</feature>
<dbReference type="EMBL" id="CP069025">
    <property type="protein sequence ID" value="QRC93279.1"/>
    <property type="molecule type" value="Genomic_DNA"/>
</dbReference>
<dbReference type="VEuPathDB" id="FungiDB:JI435_403510"/>
<reference evidence="3" key="1">
    <citation type="journal article" date="2021" name="BMC Genomics">
        <title>Chromosome-level genome assembly and manually-curated proteome of model necrotroph Parastagonospora nodorum Sn15 reveals a genome-wide trove of candidate effector homologs, and redundancy of virulence-related functions within an accessory chromosome.</title>
        <authorList>
            <person name="Bertazzoni S."/>
            <person name="Jones D.A.B."/>
            <person name="Phan H.T."/>
            <person name="Tan K.-C."/>
            <person name="Hane J.K."/>
        </authorList>
    </citation>
    <scope>NUCLEOTIDE SEQUENCE [LARGE SCALE GENOMIC DNA]</scope>
    <source>
        <strain evidence="3">SN15 / ATCC MYA-4574 / FGSC 10173)</strain>
    </source>
</reference>
<gene>
    <name evidence="2" type="ORF">JI435_403510</name>
</gene>
<proteinExistence type="predicted"/>
<evidence type="ECO:0000313" key="2">
    <source>
        <dbReference type="EMBL" id="QRC93279.1"/>
    </source>
</evidence>
<name>A0A7U2EUL0_PHANO</name>
<organism evidence="2 3">
    <name type="scientific">Phaeosphaeria nodorum (strain SN15 / ATCC MYA-4574 / FGSC 10173)</name>
    <name type="common">Glume blotch fungus</name>
    <name type="synonym">Parastagonospora nodorum</name>
    <dbReference type="NCBI Taxonomy" id="321614"/>
    <lineage>
        <taxon>Eukaryota</taxon>
        <taxon>Fungi</taxon>
        <taxon>Dikarya</taxon>
        <taxon>Ascomycota</taxon>
        <taxon>Pezizomycotina</taxon>
        <taxon>Dothideomycetes</taxon>
        <taxon>Pleosporomycetidae</taxon>
        <taxon>Pleosporales</taxon>
        <taxon>Pleosporineae</taxon>
        <taxon>Phaeosphaeriaceae</taxon>
        <taxon>Parastagonospora</taxon>
    </lineage>
</organism>
<keyword evidence="1" id="KW-0472">Membrane</keyword>
<sequence>MTANGIADPWCRPSGSKRCRYSVRTPSFLTGRHNGVTRGICLPIVSVLLLVPLIRFGPLDEPRHCRPC</sequence>
<accession>A0A7U2EUL0</accession>
<keyword evidence="1" id="KW-1133">Transmembrane helix</keyword>
<dbReference type="AlphaFoldDB" id="A0A7U2EUL0"/>
<dbReference type="Proteomes" id="UP000663193">
    <property type="component" value="Chromosome 3"/>
</dbReference>